<dbReference type="AlphaFoldDB" id="A0AA86JH83"/>
<accession>A0AA86JH83</accession>
<dbReference type="EMBL" id="AP028947">
    <property type="protein sequence ID" value="BET27066.1"/>
    <property type="molecule type" value="Genomic_DNA"/>
</dbReference>
<evidence type="ECO:0000256" key="7">
    <source>
        <dbReference type="ARBA" id="ARBA00022989"/>
    </source>
</evidence>
<dbReference type="GO" id="GO:0015112">
    <property type="term" value="F:nitrate transmembrane transporter activity"/>
    <property type="evidence" value="ECO:0007669"/>
    <property type="project" value="InterPro"/>
</dbReference>
<feature type="transmembrane region" description="Helical" evidence="10">
    <location>
        <begin position="155"/>
        <end position="179"/>
    </location>
</feature>
<keyword evidence="5" id="KW-0997">Cell inner membrane</keyword>
<feature type="domain" description="ABC transmembrane type-1" evidence="11">
    <location>
        <begin position="91"/>
        <end position="271"/>
    </location>
</feature>
<sequence length="282" mass="30516">MKDFRKQKWAPWALSGLILVVLIAIWTVATLPEQAAVNVDPEYAALVGQAASTGSKTPLPTPGDVGEKLWGHVSDPFYDRGTNDKGIGIQLGYSIFRVLVGFGLAALVAIPLGFLIGMSPLLYKALDPFIQILKPVSPLAWMPLALYTIKDSDISAIFVIFICSIWPMLVNTAFGVAGVRRDWLNVAKTLEVSALRTAFQVILPAAAPTIMTGMRISVGIAWLVIVAAEMLVGGTGIGYFVWNEWNNLSIANIISAILFIGLIGMLLDTLLARMARLVSYKE</sequence>
<feature type="transmembrane region" description="Helical" evidence="10">
    <location>
        <begin position="12"/>
        <end position="31"/>
    </location>
</feature>
<comment type="subcellular location">
    <subcellularLocation>
        <location evidence="1">Cell inner membrane</location>
    </subcellularLocation>
    <subcellularLocation>
        <location evidence="2 10">Cell membrane</location>
        <topology evidence="2 10">Multi-pass membrane protein</topology>
    </subcellularLocation>
</comment>
<evidence type="ECO:0000256" key="4">
    <source>
        <dbReference type="ARBA" id="ARBA00022475"/>
    </source>
</evidence>
<keyword evidence="9 10" id="KW-0472">Membrane</keyword>
<dbReference type="InterPro" id="IPR005889">
    <property type="entry name" value="NtrB"/>
</dbReference>
<dbReference type="FunFam" id="1.10.3720.10:FF:000003">
    <property type="entry name" value="Aliphatic sulfonate ABC transporter permease"/>
    <property type="match status" value="1"/>
</dbReference>
<evidence type="ECO:0000256" key="6">
    <source>
        <dbReference type="ARBA" id="ARBA00022692"/>
    </source>
</evidence>
<dbReference type="Proteomes" id="UP001329151">
    <property type="component" value="Chromosome"/>
</dbReference>
<feature type="transmembrane region" description="Helical" evidence="10">
    <location>
        <begin position="248"/>
        <end position="271"/>
    </location>
</feature>
<keyword evidence="7 10" id="KW-1133">Transmembrane helix</keyword>
<evidence type="ECO:0000313" key="12">
    <source>
        <dbReference type="EMBL" id="BET27066.1"/>
    </source>
</evidence>
<feature type="transmembrane region" description="Helical" evidence="10">
    <location>
        <begin position="220"/>
        <end position="242"/>
    </location>
</feature>
<evidence type="ECO:0000313" key="13">
    <source>
        <dbReference type="Proteomes" id="UP001329151"/>
    </source>
</evidence>
<evidence type="ECO:0000256" key="5">
    <source>
        <dbReference type="ARBA" id="ARBA00022519"/>
    </source>
</evidence>
<evidence type="ECO:0000256" key="1">
    <source>
        <dbReference type="ARBA" id="ARBA00004533"/>
    </source>
</evidence>
<dbReference type="InterPro" id="IPR035906">
    <property type="entry name" value="MetI-like_sf"/>
</dbReference>
<feature type="transmembrane region" description="Helical" evidence="10">
    <location>
        <begin position="95"/>
        <end position="117"/>
    </location>
</feature>
<dbReference type="GO" id="GO:0006811">
    <property type="term" value="P:monoatomic ion transport"/>
    <property type="evidence" value="ECO:0007669"/>
    <property type="project" value="UniProtKB-KW"/>
</dbReference>
<dbReference type="InterPro" id="IPR000515">
    <property type="entry name" value="MetI-like"/>
</dbReference>
<dbReference type="GO" id="GO:0005886">
    <property type="term" value="C:plasma membrane"/>
    <property type="evidence" value="ECO:0007669"/>
    <property type="project" value="UniProtKB-SubCell"/>
</dbReference>
<evidence type="ECO:0000259" key="11">
    <source>
        <dbReference type="PROSITE" id="PS50928"/>
    </source>
</evidence>
<comment type="similarity">
    <text evidence="10">Belongs to the binding-protein-dependent transport system permease family.</text>
</comment>
<name>A0AA86JH83_9BURK</name>
<evidence type="ECO:0000256" key="9">
    <source>
        <dbReference type="ARBA" id="ARBA00023136"/>
    </source>
</evidence>
<dbReference type="Gene3D" id="1.10.3720.10">
    <property type="entry name" value="MetI-like"/>
    <property type="match status" value="1"/>
</dbReference>
<dbReference type="CDD" id="cd06261">
    <property type="entry name" value="TM_PBP2"/>
    <property type="match status" value="1"/>
</dbReference>
<dbReference type="PANTHER" id="PTHR30151">
    <property type="entry name" value="ALKANE SULFONATE ABC TRANSPORTER-RELATED, MEMBRANE SUBUNIT"/>
    <property type="match status" value="1"/>
</dbReference>
<gene>
    <name evidence="12" type="primary">ntrB_2</name>
    <name evidence="12" type="ORF">RGQ30_25670</name>
</gene>
<protein>
    <submittedName>
        <fullName evidence="12">Nitrate ABC transporter permease</fullName>
    </submittedName>
</protein>
<dbReference type="SUPFAM" id="SSF161098">
    <property type="entry name" value="MetI-like"/>
    <property type="match status" value="1"/>
</dbReference>
<keyword evidence="6 10" id="KW-0812">Transmembrane</keyword>
<keyword evidence="3 10" id="KW-0813">Transport</keyword>
<evidence type="ECO:0000256" key="8">
    <source>
        <dbReference type="ARBA" id="ARBA00023065"/>
    </source>
</evidence>
<reference evidence="12 13" key="1">
    <citation type="submission" date="2023-10" db="EMBL/GenBank/DDBJ databases">
        <title>Complete Genome Sequence of Limnobacter thiooxidans CS-K2T, Isolated from freshwater lake sediments in Bavaria, Germany.</title>
        <authorList>
            <person name="Naruki M."/>
            <person name="Watanabe A."/>
            <person name="Warashina T."/>
            <person name="Morita T."/>
            <person name="Arakawa K."/>
        </authorList>
    </citation>
    <scope>NUCLEOTIDE SEQUENCE [LARGE SCALE GENOMIC DNA]</scope>
    <source>
        <strain evidence="12 13">CS-K2</strain>
    </source>
</reference>
<organism evidence="12 13">
    <name type="scientific">Limnobacter thiooxidans</name>
    <dbReference type="NCBI Taxonomy" id="131080"/>
    <lineage>
        <taxon>Bacteria</taxon>
        <taxon>Pseudomonadati</taxon>
        <taxon>Pseudomonadota</taxon>
        <taxon>Betaproteobacteria</taxon>
        <taxon>Burkholderiales</taxon>
        <taxon>Burkholderiaceae</taxon>
        <taxon>Limnobacter</taxon>
    </lineage>
</organism>
<keyword evidence="8" id="KW-0406">Ion transport</keyword>
<keyword evidence="13" id="KW-1185">Reference proteome</keyword>
<keyword evidence="4" id="KW-1003">Cell membrane</keyword>
<dbReference type="Pfam" id="PF00528">
    <property type="entry name" value="BPD_transp_1"/>
    <property type="match status" value="1"/>
</dbReference>
<evidence type="ECO:0000256" key="10">
    <source>
        <dbReference type="RuleBase" id="RU363032"/>
    </source>
</evidence>
<dbReference type="GO" id="GO:0042918">
    <property type="term" value="P:alkanesulfonate transmembrane transport"/>
    <property type="evidence" value="ECO:0007669"/>
    <property type="project" value="UniProtKB-ARBA"/>
</dbReference>
<dbReference type="PANTHER" id="PTHR30151:SF7">
    <property type="entry name" value="NITRATE IMPORT PERMEASE PROTEIN NRTB"/>
    <property type="match status" value="1"/>
</dbReference>
<evidence type="ECO:0000256" key="2">
    <source>
        <dbReference type="ARBA" id="ARBA00004651"/>
    </source>
</evidence>
<dbReference type="KEGG" id="lto:RGQ30_25670"/>
<dbReference type="PROSITE" id="PS50928">
    <property type="entry name" value="ABC_TM1"/>
    <property type="match status" value="1"/>
</dbReference>
<evidence type="ECO:0000256" key="3">
    <source>
        <dbReference type="ARBA" id="ARBA00022448"/>
    </source>
</evidence>
<dbReference type="NCBIfam" id="TIGR01183">
    <property type="entry name" value="ntrB"/>
    <property type="match status" value="1"/>
</dbReference>
<dbReference type="RefSeq" id="WP_298216755.1">
    <property type="nucleotide sequence ID" value="NZ_AP028947.1"/>
</dbReference>
<proteinExistence type="inferred from homology"/>